<comment type="caution">
    <text evidence="1">The sequence shown here is derived from an EMBL/GenBank/DDBJ whole genome shotgun (WGS) entry which is preliminary data.</text>
</comment>
<dbReference type="Proteomes" id="UP001299235">
    <property type="component" value="Unassembled WGS sequence"/>
</dbReference>
<organism evidence="1 2">
    <name type="scientific">Hominisplanchenecus faecis</name>
    <dbReference type="NCBI Taxonomy" id="2885351"/>
    <lineage>
        <taxon>Bacteria</taxon>
        <taxon>Bacillati</taxon>
        <taxon>Bacillota</taxon>
        <taxon>Clostridia</taxon>
        <taxon>Lachnospirales</taxon>
        <taxon>Lachnospiraceae</taxon>
        <taxon>Hominisplanchenecus</taxon>
    </lineage>
</organism>
<accession>A0ABS8EUL4</accession>
<keyword evidence="2" id="KW-1185">Reference proteome</keyword>
<protein>
    <submittedName>
        <fullName evidence="1">Uncharacterized protein</fullName>
    </submittedName>
</protein>
<dbReference type="RefSeq" id="WP_248835159.1">
    <property type="nucleotide sequence ID" value="NZ_JAJEQE010000016.1"/>
</dbReference>
<evidence type="ECO:0000313" key="2">
    <source>
        <dbReference type="Proteomes" id="UP001299235"/>
    </source>
</evidence>
<proteinExistence type="predicted"/>
<evidence type="ECO:0000313" key="1">
    <source>
        <dbReference type="EMBL" id="MCC2148877.1"/>
    </source>
</evidence>
<reference evidence="1 2" key="1">
    <citation type="submission" date="2021-10" db="EMBL/GenBank/DDBJ databases">
        <title>Anaerobic single-cell dispensing facilitates the cultivation of human gut bacteria.</title>
        <authorList>
            <person name="Afrizal A."/>
        </authorList>
    </citation>
    <scope>NUCLEOTIDE SEQUENCE [LARGE SCALE GENOMIC DNA]</scope>
    <source>
        <strain evidence="1 2">CLA-AA-H246</strain>
    </source>
</reference>
<sequence>MKYLWTEDTGAGLHFWKLVNQLFFDDALVVESKESNQGLLDALADIDMKEDDKYYIAFDYVVDNQDIRNKYRMLKSIADKAEGKIIILDMICFEYLILVFDKLVAWTGTGKIDKIKIREEVLAAVEDHRINLSKIDDEKTLQYIAGFKRYSTERVMKSLVGEFTQNEKWSVKGVHMGECWYKDCCVSEHPDNLRCGKPEVEDGSEKMRMLMQSEEVHKIISIIIG</sequence>
<gene>
    <name evidence="1" type="ORF">LKD42_06370</name>
</gene>
<dbReference type="EMBL" id="JAJEQE010000016">
    <property type="protein sequence ID" value="MCC2148877.1"/>
    <property type="molecule type" value="Genomic_DNA"/>
</dbReference>
<name>A0ABS8EUL4_9FIRM</name>